<feature type="compositionally biased region" description="Basic and acidic residues" evidence="2">
    <location>
        <begin position="1075"/>
        <end position="1087"/>
    </location>
</feature>
<feature type="transmembrane region" description="Helical" evidence="3">
    <location>
        <begin position="2409"/>
        <end position="2430"/>
    </location>
</feature>
<organism evidence="4 5">
    <name type="scientific">Caenorhabditis auriculariae</name>
    <dbReference type="NCBI Taxonomy" id="2777116"/>
    <lineage>
        <taxon>Eukaryota</taxon>
        <taxon>Metazoa</taxon>
        <taxon>Ecdysozoa</taxon>
        <taxon>Nematoda</taxon>
        <taxon>Chromadorea</taxon>
        <taxon>Rhabditida</taxon>
        <taxon>Rhabditina</taxon>
        <taxon>Rhabditomorpha</taxon>
        <taxon>Rhabditoidea</taxon>
        <taxon>Rhabditidae</taxon>
        <taxon>Peloderinae</taxon>
        <taxon>Caenorhabditis</taxon>
    </lineage>
</organism>
<feature type="coiled-coil region" evidence="1">
    <location>
        <begin position="877"/>
        <end position="1022"/>
    </location>
</feature>
<feature type="coiled-coil region" evidence="1">
    <location>
        <begin position="567"/>
        <end position="685"/>
    </location>
</feature>
<keyword evidence="3" id="KW-0812">Transmembrane</keyword>
<feature type="coiled-coil region" evidence="1">
    <location>
        <begin position="355"/>
        <end position="493"/>
    </location>
</feature>
<dbReference type="OrthoDB" id="5848316at2759"/>
<evidence type="ECO:0000256" key="2">
    <source>
        <dbReference type="SAM" id="MobiDB-lite"/>
    </source>
</evidence>
<protein>
    <submittedName>
        <fullName evidence="4">Uncharacterized protein</fullName>
    </submittedName>
</protein>
<dbReference type="EMBL" id="CAJGYM010000058">
    <property type="protein sequence ID" value="CAD6195672.1"/>
    <property type="molecule type" value="Genomic_DNA"/>
</dbReference>
<name>A0A8S1HKV3_9PELO</name>
<keyword evidence="1" id="KW-0175">Coiled coil</keyword>
<feature type="coiled-coil region" evidence="1">
    <location>
        <begin position="2151"/>
        <end position="2189"/>
    </location>
</feature>
<feature type="coiled-coil region" evidence="1">
    <location>
        <begin position="1883"/>
        <end position="1935"/>
    </location>
</feature>
<feature type="coiled-coil region" evidence="1">
    <location>
        <begin position="36"/>
        <end position="70"/>
    </location>
</feature>
<feature type="coiled-coil region" evidence="1">
    <location>
        <begin position="256"/>
        <end position="297"/>
    </location>
</feature>
<feature type="region of interest" description="Disordered" evidence="2">
    <location>
        <begin position="498"/>
        <end position="517"/>
    </location>
</feature>
<feature type="coiled-coil region" evidence="1">
    <location>
        <begin position="762"/>
        <end position="822"/>
    </location>
</feature>
<evidence type="ECO:0000256" key="3">
    <source>
        <dbReference type="SAM" id="Phobius"/>
    </source>
</evidence>
<proteinExistence type="predicted"/>
<keyword evidence="5" id="KW-1185">Reference proteome</keyword>
<reference evidence="4" key="1">
    <citation type="submission" date="2020-10" db="EMBL/GenBank/DDBJ databases">
        <authorList>
            <person name="Kikuchi T."/>
        </authorList>
    </citation>
    <scope>NUCLEOTIDE SEQUENCE</scope>
    <source>
        <strain evidence="4">NKZ352</strain>
    </source>
</reference>
<evidence type="ECO:0000313" key="5">
    <source>
        <dbReference type="Proteomes" id="UP000835052"/>
    </source>
</evidence>
<feature type="compositionally biased region" description="Basic and acidic residues" evidence="2">
    <location>
        <begin position="1140"/>
        <end position="1181"/>
    </location>
</feature>
<keyword evidence="3" id="KW-0472">Membrane</keyword>
<comment type="caution">
    <text evidence="4">The sequence shown here is derived from an EMBL/GenBank/DDBJ whole genome shotgun (WGS) entry which is preliminary data.</text>
</comment>
<feature type="compositionally biased region" description="Basic and acidic residues" evidence="2">
    <location>
        <begin position="1237"/>
        <end position="1249"/>
    </location>
</feature>
<feature type="coiled-coil region" evidence="1">
    <location>
        <begin position="1824"/>
        <end position="1858"/>
    </location>
</feature>
<feature type="region of interest" description="Disordered" evidence="2">
    <location>
        <begin position="1673"/>
        <end position="1702"/>
    </location>
</feature>
<dbReference type="Proteomes" id="UP000835052">
    <property type="component" value="Unassembled WGS sequence"/>
</dbReference>
<keyword evidence="3" id="KW-1133">Transmembrane helix</keyword>
<evidence type="ECO:0000313" key="4">
    <source>
        <dbReference type="EMBL" id="CAD6195672.1"/>
    </source>
</evidence>
<feature type="compositionally biased region" description="Basic and acidic residues" evidence="2">
    <location>
        <begin position="1111"/>
        <end position="1124"/>
    </location>
</feature>
<sequence length="2431" mass="280038">MRGKDRLKTKALDKKCQLLVQENEKLMEKLCELEMQRGEEDIQAKLKNQIEELNQRINDEKSRSIALQVAKEKVEEELAREKLSFENQVIALQQAPQHVVEPEAPDYLIREIEHLREKLSTAIREAEDLRAENFDLQMSKASTAPKETPKDEDYSEEVVREIKAKLEAVTEELSESLEAVESLKKEKQAIRVELDNARLSISETKEVREQVIRLKEELDQERETGRQNWEEACKRMAIPDANSRKNSIEVQYQQYTIAFEEKIEALQKALEDAKGTIAQDKEEKKKLKAALRQLRDKKEVKEEPKVEKLEVQLQQAAPAPDQSQADAVEMKRQIDELQLEAKLSGELNVELGRAMLEMEKKIDLMRLENDSQKREEETTVMELRLHEMMVQELSEEIENLKASLAQSSAPNACERCETFGEIIENLRQENKSLKAELDRVRQQMEGLGVERVSEREELDSMHDVEVRRLCTAIEDARREVSDLEQKLLLNEEALQKSLTTSKQYSHQSTTTDESSVVSNDNVTRGFYSDDEPTTSQDDQNRLIEENAILRECIDESNKAQGGMSQDIAKLLELKEELETAVNALKAEVWSLNGQLKSHLIDRENLEDRLCDLEDRVEKEKKRADGLDVELQEQVELTEKAQQRAAQAENESNRRLAECLEMENRREEIEKAYASLSEYYNQLQSAYNVIYAKVHTQQQEQLLQSAPQQLTLDDSELVPILLELMTVLEIDSDSAQGTTERLQLVVQKVKSVLNEVAEYRSALAEQKRISEAIQDRLETLEAEVERGATASSKERIQELEGEIEWKQEECVSLKRRISEMEKALDVLAVKGNEDEAAKLATRQADVDSLFRTNAELAHTNVRLQNEVDEKDEVRLTAERRHQEELLALRNEIAELEDKVRDLQVKLTESHSTDVSSDEQKRLQELLDEQTKEMLERQRQNSLEVKELQKKIGTLESQLAESQANSASLDEQQRLQGIVEELKKEMAAKENQNSAEKDDLEQKVEELEEQIHDLVKDLADSRRAPTVSQEQERLQTLVEQQKKEMFARERKSAVELEDLQQKIEELEEYIRDLEEKLAESRESQQKVVHETAQTSAKTEEDDNWGWGEDEDNVEQKVEEDPKKEELGPSLDDEVAQDQLLEVEEKYQDAEESLNEEKEKNAALQEEKEGLSRDASGLREKFEKTSANLNRTEQRAEETERHLREEIETVTKKLQEQEKLEENVVNEQQADAWDDWNDQEDQKPLKPEVKEEPADEDNWGWGEDEPADPVETSSLNKDEVAELNEQLRELAVAQTNLEKDLQAREALILTLEEQLKEANEKYQTLNDTLNELELKFERKEQELEESEKNAQKVKNELLKMREQSDLLKDSEARLLDQADDFATNMEKYSNECQTLRKQLTEVESRRNEVDPVALKEKEDEVQRLRHELEEVEKVLKCLEQKHEAVLQQEEQMKKELKTLKDQNDLLKDSEARLIDQADDYATHMEKYSNECQRLKKQLQERMVDPEAVYEKQVEVEIKSRKLEQMEQFLKDAEQKHAAALRQKEANISQLRQDQGLLEREIEDLKLRIEVVEKERDASKKALSDLKSKIAARSPAGSRPSTPRTRLAPPARHPDPVAEVAEPPAEPAEFRSSAFSPVIPQDFSGFLADTDRYLESLDRIDDLVVEVIGEKVMGRKNKKKNTVPSDGAAVTPSTSQVTSEGSSNNVVSKNVSAVESMPSQEGLKSEKRRLCWVTADPEKEVSLEQELQLRNDTLSIKVEDLMNEVETLKIEVAKAAKSSELMEMEKRELIDSIEVLRKEIGEEKLTSYEIDRQRTENDEVQDLMKMQYDELSKLYEQAVASLKSKEEKCDAIEAARQALVEEIAQLRLGLEAAKGWYAEKYSMMDTLEELRIEKEELLDHMEVFDQRVSSDKKKKQLEIDNLREDLRVLKKNGEDLALKLTESNEKYECIVSKLDAEKKTSQLIMEKNAELESLSEQKTHLEDYKVESERQITDLEQQLLAANQKTEELISEKSEQTAMILGYQDCLRDCNDQKLRIRELEQAIIEQENRNSYLNAELERSQTKINVTSVGSADDVKIEEEVVDHLKQDNVRLERELFSAHESLDNLQAETSELRRAVEIMNIASMEASNEANKLRLALEKAMFEKEQALMANDGRDATNRVLELERELADVRAECSEKMSEMMEELQTCEERLRLAVDCERSANEAKEEMEATALNWCNRFEEAAAANEALGREIDEVHHLEAALRGVREENAAMAVLVDDLKTENGRLVEEGQVLRQQISQMNDVLKTRTERLLQAGEAKMDHTKKIVELESKLANALQAQTAEEKVEESPKTPETLGINVPEKKKSCEIVIEPEEDVGGWGVDDVDSDEFLNSSSSGLIAATSPLPSFLSRFSRRFRLWQHHRNIAVFPYFRYAAAGYFIFVHFLLLHCFLF</sequence>
<feature type="compositionally biased region" description="Basic and acidic residues" evidence="2">
    <location>
        <begin position="1189"/>
        <end position="1219"/>
    </location>
</feature>
<feature type="coiled-coil region" evidence="1">
    <location>
        <begin position="159"/>
        <end position="224"/>
    </location>
</feature>
<gene>
    <name evidence="4" type="ORF">CAUJ_LOCUS11591</name>
</gene>
<feature type="region of interest" description="Disordered" evidence="2">
    <location>
        <begin position="1578"/>
        <end position="1629"/>
    </location>
</feature>
<feature type="compositionally biased region" description="Acidic residues" evidence="2">
    <location>
        <begin position="1097"/>
        <end position="1110"/>
    </location>
</feature>
<feature type="coiled-coil region" evidence="1">
    <location>
        <begin position="1960"/>
        <end position="2120"/>
    </location>
</feature>
<feature type="compositionally biased region" description="Acidic residues" evidence="2">
    <location>
        <begin position="1250"/>
        <end position="1265"/>
    </location>
</feature>
<feature type="coiled-coil region" evidence="1">
    <location>
        <begin position="1740"/>
        <end position="1795"/>
    </location>
</feature>
<accession>A0A8S1HKV3</accession>
<evidence type="ECO:0000256" key="1">
    <source>
        <dbReference type="SAM" id="Coils"/>
    </source>
</evidence>
<feature type="region of interest" description="Disordered" evidence="2">
    <location>
        <begin position="1075"/>
        <end position="1273"/>
    </location>
</feature>